<keyword evidence="1" id="KW-0812">Transmembrane</keyword>
<comment type="caution">
    <text evidence="2">The sequence shown here is derived from an EMBL/GenBank/DDBJ whole genome shotgun (WGS) entry which is preliminary data.</text>
</comment>
<gene>
    <name evidence="2" type="ORF">GCM10023333_25810</name>
</gene>
<keyword evidence="1" id="KW-0472">Membrane</keyword>
<keyword evidence="1" id="KW-1133">Transmembrane helix</keyword>
<dbReference type="Proteomes" id="UP001499988">
    <property type="component" value="Unassembled WGS sequence"/>
</dbReference>
<protein>
    <submittedName>
        <fullName evidence="2">Uncharacterized protein</fullName>
    </submittedName>
</protein>
<organism evidence="2 3">
    <name type="scientific">Ferrimonas pelagia</name>
    <dbReference type="NCBI Taxonomy" id="1177826"/>
    <lineage>
        <taxon>Bacteria</taxon>
        <taxon>Pseudomonadati</taxon>
        <taxon>Pseudomonadota</taxon>
        <taxon>Gammaproteobacteria</taxon>
        <taxon>Alteromonadales</taxon>
        <taxon>Ferrimonadaceae</taxon>
        <taxon>Ferrimonas</taxon>
    </lineage>
</organism>
<evidence type="ECO:0000313" key="3">
    <source>
        <dbReference type="Proteomes" id="UP001499988"/>
    </source>
</evidence>
<reference evidence="3" key="1">
    <citation type="journal article" date="2019" name="Int. J. Syst. Evol. Microbiol.">
        <title>The Global Catalogue of Microorganisms (GCM) 10K type strain sequencing project: providing services to taxonomists for standard genome sequencing and annotation.</title>
        <authorList>
            <consortium name="The Broad Institute Genomics Platform"/>
            <consortium name="The Broad Institute Genome Sequencing Center for Infectious Disease"/>
            <person name="Wu L."/>
            <person name="Ma J."/>
        </authorList>
    </citation>
    <scope>NUCLEOTIDE SEQUENCE [LARGE SCALE GENOMIC DNA]</scope>
    <source>
        <strain evidence="3">JCM 18401</strain>
    </source>
</reference>
<keyword evidence="3" id="KW-1185">Reference proteome</keyword>
<name>A0ABP9F3L5_9GAMM</name>
<feature type="transmembrane region" description="Helical" evidence="1">
    <location>
        <begin position="26"/>
        <end position="46"/>
    </location>
</feature>
<accession>A0ABP9F3L5</accession>
<evidence type="ECO:0000256" key="1">
    <source>
        <dbReference type="SAM" id="Phobius"/>
    </source>
</evidence>
<dbReference type="RefSeq" id="WP_345335815.1">
    <property type="nucleotide sequence ID" value="NZ_BAABJZ010000085.1"/>
</dbReference>
<dbReference type="EMBL" id="BAABJZ010000085">
    <property type="protein sequence ID" value="GAA4891381.1"/>
    <property type="molecule type" value="Genomic_DNA"/>
</dbReference>
<sequence>MNQETHVGNVESSYWNRPNTVFDIKAIIMSVTIDIGLQLLIIERIYMKMTLARSKEPLASGR</sequence>
<evidence type="ECO:0000313" key="2">
    <source>
        <dbReference type="EMBL" id="GAA4891381.1"/>
    </source>
</evidence>
<proteinExistence type="predicted"/>